<dbReference type="EMBL" id="JBHTIW010000008">
    <property type="protein sequence ID" value="MFD0920741.1"/>
    <property type="molecule type" value="Genomic_DNA"/>
</dbReference>
<protein>
    <submittedName>
        <fullName evidence="1">Uncharacterized protein</fullName>
    </submittedName>
</protein>
<name>A0ABW3FVF0_9PSEU</name>
<keyword evidence="2" id="KW-1185">Reference proteome</keyword>
<evidence type="ECO:0000313" key="2">
    <source>
        <dbReference type="Proteomes" id="UP001597018"/>
    </source>
</evidence>
<dbReference type="Proteomes" id="UP001597018">
    <property type="component" value="Unassembled WGS sequence"/>
</dbReference>
<dbReference type="RefSeq" id="WP_263254204.1">
    <property type="nucleotide sequence ID" value="NZ_BAABLT010000006.1"/>
</dbReference>
<gene>
    <name evidence="1" type="ORF">ACFQ16_13380</name>
</gene>
<accession>A0ABW3FVF0</accession>
<sequence>MENWNSGNTVLFYGKDDDLTDPDREHAEVSMLALHLLQSALVHDARLARCSGPYGRFRLDMDTR</sequence>
<reference evidence="2" key="1">
    <citation type="journal article" date="2019" name="Int. J. Syst. Evol. Microbiol.">
        <title>The Global Catalogue of Microorganisms (GCM) 10K type strain sequencing project: providing services to taxonomists for standard genome sequencing and annotation.</title>
        <authorList>
            <consortium name="The Broad Institute Genomics Platform"/>
            <consortium name="The Broad Institute Genome Sequencing Center for Infectious Disease"/>
            <person name="Wu L."/>
            <person name="Ma J."/>
        </authorList>
    </citation>
    <scope>NUCLEOTIDE SEQUENCE [LARGE SCALE GENOMIC DNA]</scope>
    <source>
        <strain evidence="2">CCUG 56401</strain>
    </source>
</reference>
<comment type="caution">
    <text evidence="1">The sequence shown here is derived from an EMBL/GenBank/DDBJ whole genome shotgun (WGS) entry which is preliminary data.</text>
</comment>
<proteinExistence type="predicted"/>
<evidence type="ECO:0000313" key="1">
    <source>
        <dbReference type="EMBL" id="MFD0920741.1"/>
    </source>
</evidence>
<organism evidence="1 2">
    <name type="scientific">Saccharopolyspora rosea</name>
    <dbReference type="NCBI Taxonomy" id="524884"/>
    <lineage>
        <taxon>Bacteria</taxon>
        <taxon>Bacillati</taxon>
        <taxon>Actinomycetota</taxon>
        <taxon>Actinomycetes</taxon>
        <taxon>Pseudonocardiales</taxon>
        <taxon>Pseudonocardiaceae</taxon>
        <taxon>Saccharopolyspora</taxon>
    </lineage>
</organism>